<feature type="transmembrane region" description="Helical" evidence="10">
    <location>
        <begin position="6"/>
        <end position="27"/>
    </location>
</feature>
<dbReference type="InterPro" id="IPR017938">
    <property type="entry name" value="Riboflavin_synthase-like_b-brl"/>
</dbReference>
<keyword evidence="4 10" id="KW-0812">Transmembrane</keyword>
<feature type="domain" description="FAD-binding FR-type" evidence="11">
    <location>
        <begin position="37"/>
        <end position="174"/>
    </location>
</feature>
<keyword evidence="10" id="KW-0808">Transferase</keyword>
<feature type="transmembrane region" description="Helical" evidence="10">
    <location>
        <begin position="448"/>
        <end position="472"/>
    </location>
</feature>
<feature type="binding site" evidence="9">
    <location>
        <position position="201"/>
    </location>
    <ligand>
        <name>FAD</name>
        <dbReference type="ChEBI" id="CHEBI:57692"/>
    </ligand>
</feature>
<dbReference type="GO" id="GO:0019706">
    <property type="term" value="F:protein-cysteine S-palmitoyltransferase activity"/>
    <property type="evidence" value="ECO:0007669"/>
    <property type="project" value="UniProtKB-EC"/>
</dbReference>
<comment type="caution">
    <text evidence="12">The sequence shown here is derived from an EMBL/GenBank/DDBJ whole genome shotgun (WGS) entry which is preliminary data.</text>
</comment>
<dbReference type="InterPro" id="IPR017927">
    <property type="entry name" value="FAD-bd_FR_type"/>
</dbReference>
<dbReference type="AlphaFoldDB" id="A0AA36J2T2"/>
<keyword evidence="5 9" id="KW-0274">FAD</keyword>
<dbReference type="PRINTS" id="PR00406">
    <property type="entry name" value="CYTB5RDTASE"/>
</dbReference>
<evidence type="ECO:0000313" key="13">
    <source>
        <dbReference type="Proteomes" id="UP001178507"/>
    </source>
</evidence>
<feature type="transmembrane region" description="Helical" evidence="10">
    <location>
        <begin position="607"/>
        <end position="629"/>
    </location>
</feature>
<dbReference type="Pfam" id="PF00175">
    <property type="entry name" value="NAD_binding_1"/>
    <property type="match status" value="1"/>
</dbReference>
<dbReference type="InterPro" id="IPR008333">
    <property type="entry name" value="Cbr1-like_FAD-bd_dom"/>
</dbReference>
<evidence type="ECO:0000256" key="2">
    <source>
        <dbReference type="ARBA" id="ARBA00004141"/>
    </source>
</evidence>
<dbReference type="PROSITE" id="PS50216">
    <property type="entry name" value="DHHC"/>
    <property type="match status" value="1"/>
</dbReference>
<dbReference type="Gene3D" id="2.40.30.10">
    <property type="entry name" value="Translation factors"/>
    <property type="match status" value="1"/>
</dbReference>
<dbReference type="GO" id="GO:0016020">
    <property type="term" value="C:membrane"/>
    <property type="evidence" value="ECO:0007669"/>
    <property type="project" value="UniProtKB-SubCell"/>
</dbReference>
<dbReference type="SUPFAM" id="SSF63380">
    <property type="entry name" value="Riboflavin synthase domain-like"/>
    <property type="match status" value="1"/>
</dbReference>
<evidence type="ECO:0000259" key="11">
    <source>
        <dbReference type="PROSITE" id="PS51384"/>
    </source>
</evidence>
<evidence type="ECO:0000256" key="8">
    <source>
        <dbReference type="ARBA" id="ARBA00023136"/>
    </source>
</evidence>
<feature type="binding site" evidence="9">
    <location>
        <position position="148"/>
    </location>
    <ligand>
        <name>FAD</name>
        <dbReference type="ChEBI" id="CHEBI:57692"/>
    </ligand>
</feature>
<evidence type="ECO:0000256" key="7">
    <source>
        <dbReference type="ARBA" id="ARBA00023002"/>
    </source>
</evidence>
<dbReference type="CDD" id="cd06183">
    <property type="entry name" value="cyt_b5_reduct_like"/>
    <property type="match status" value="1"/>
</dbReference>
<comment type="similarity">
    <text evidence="10">Belongs to the DHHC palmitoyltransferase family.</text>
</comment>
<dbReference type="InterPro" id="IPR001834">
    <property type="entry name" value="CBR-like"/>
</dbReference>
<dbReference type="EC" id="2.3.1.225" evidence="10"/>
<feature type="binding site" evidence="9">
    <location>
        <position position="126"/>
    </location>
    <ligand>
        <name>FAD</name>
        <dbReference type="ChEBI" id="CHEBI:57692"/>
    </ligand>
</feature>
<dbReference type="Pfam" id="PF00970">
    <property type="entry name" value="FAD_binding_6"/>
    <property type="match status" value="2"/>
</dbReference>
<feature type="binding site" evidence="9">
    <location>
        <position position="149"/>
    </location>
    <ligand>
        <name>FAD</name>
        <dbReference type="ChEBI" id="CHEBI:57692"/>
    </ligand>
</feature>
<comment type="subcellular location">
    <subcellularLocation>
        <location evidence="2">Membrane</location>
        <topology evidence="2">Multi-pass membrane protein</topology>
    </subcellularLocation>
</comment>
<comment type="cofactor">
    <cofactor evidence="1 9">
        <name>FAD</name>
        <dbReference type="ChEBI" id="CHEBI:57692"/>
    </cofactor>
</comment>
<keyword evidence="13" id="KW-1185">Reference proteome</keyword>
<evidence type="ECO:0000256" key="4">
    <source>
        <dbReference type="ARBA" id="ARBA00022692"/>
    </source>
</evidence>
<evidence type="ECO:0000256" key="5">
    <source>
        <dbReference type="ARBA" id="ARBA00022827"/>
    </source>
</evidence>
<evidence type="ECO:0000256" key="9">
    <source>
        <dbReference type="PIRSR" id="PIRSR601834-1"/>
    </source>
</evidence>
<comment type="catalytic activity">
    <reaction evidence="10">
        <text>L-cysteinyl-[protein] + hexadecanoyl-CoA = S-hexadecanoyl-L-cysteinyl-[protein] + CoA</text>
        <dbReference type="Rhea" id="RHEA:36683"/>
        <dbReference type="Rhea" id="RHEA-COMP:10131"/>
        <dbReference type="Rhea" id="RHEA-COMP:11032"/>
        <dbReference type="ChEBI" id="CHEBI:29950"/>
        <dbReference type="ChEBI" id="CHEBI:57287"/>
        <dbReference type="ChEBI" id="CHEBI:57379"/>
        <dbReference type="ChEBI" id="CHEBI:74151"/>
        <dbReference type="EC" id="2.3.1.225"/>
    </reaction>
</comment>
<dbReference type="InterPro" id="IPR001433">
    <property type="entry name" value="OxRdtase_FAD/NAD-bd"/>
</dbReference>
<feature type="binding site" evidence="9">
    <location>
        <position position="124"/>
    </location>
    <ligand>
        <name>FAD</name>
        <dbReference type="ChEBI" id="CHEBI:57692"/>
    </ligand>
</feature>
<comment type="domain">
    <text evidence="10">The DHHC domain is required for palmitoyltransferase activity.</text>
</comment>
<keyword evidence="6 10" id="KW-1133">Transmembrane helix</keyword>
<keyword evidence="3 9" id="KW-0285">Flavoprotein</keyword>
<proteinExistence type="inferred from homology"/>
<evidence type="ECO:0000256" key="3">
    <source>
        <dbReference type="ARBA" id="ARBA00022630"/>
    </source>
</evidence>
<organism evidence="12 13">
    <name type="scientific">Effrenium voratum</name>
    <dbReference type="NCBI Taxonomy" id="2562239"/>
    <lineage>
        <taxon>Eukaryota</taxon>
        <taxon>Sar</taxon>
        <taxon>Alveolata</taxon>
        <taxon>Dinophyceae</taxon>
        <taxon>Suessiales</taxon>
        <taxon>Symbiodiniaceae</taxon>
        <taxon>Effrenium</taxon>
    </lineage>
</organism>
<dbReference type="PANTHER" id="PTHR19370:SF185">
    <property type="entry name" value="NADH-CYTOCHROME B5 REDUCTASE"/>
    <property type="match status" value="1"/>
</dbReference>
<dbReference type="Proteomes" id="UP001178507">
    <property type="component" value="Unassembled WGS sequence"/>
</dbReference>
<dbReference type="Gene3D" id="3.40.50.80">
    <property type="entry name" value="Nucleotide-binding domain of ferredoxin-NADP reductase (FNR) module"/>
    <property type="match status" value="1"/>
</dbReference>
<protein>
    <recommendedName>
        <fullName evidence="10">Palmitoyltransferase</fullName>
        <ecNumber evidence="10">2.3.1.225</ecNumber>
    </recommendedName>
</protein>
<keyword evidence="7" id="KW-0560">Oxidoreductase</keyword>
<dbReference type="InterPro" id="IPR001594">
    <property type="entry name" value="Palmitoyltrfase_DHHC"/>
</dbReference>
<evidence type="ECO:0000256" key="1">
    <source>
        <dbReference type="ARBA" id="ARBA00001974"/>
    </source>
</evidence>
<dbReference type="PROSITE" id="PS51384">
    <property type="entry name" value="FAD_FR"/>
    <property type="match status" value="1"/>
</dbReference>
<accession>A0AA36J2T2</accession>
<evidence type="ECO:0000313" key="12">
    <source>
        <dbReference type="EMBL" id="CAJ1398575.1"/>
    </source>
</evidence>
<name>A0AA36J2T2_9DINO</name>
<evidence type="ECO:0000256" key="6">
    <source>
        <dbReference type="ARBA" id="ARBA00022989"/>
    </source>
</evidence>
<dbReference type="FunFam" id="3.40.50.80:FF:000009">
    <property type="entry name" value="NADH-cytochrome b5 reductase"/>
    <property type="match status" value="1"/>
</dbReference>
<evidence type="ECO:0000256" key="10">
    <source>
        <dbReference type="RuleBase" id="RU079119"/>
    </source>
</evidence>
<dbReference type="PANTHER" id="PTHR19370">
    <property type="entry name" value="NADH-CYTOCHROME B5 REDUCTASE"/>
    <property type="match status" value="1"/>
</dbReference>
<sequence>MDGNDALKLVLPAAAFAVGVSLLLYYWPRPAKVFLTRERKRAQVADVVELSHDTKRVRLSLGNKSTVLGLPTGKHVVLYAPNPEKCISSGTWNGQPDPDKGKPEIDRKYTPVTGNELPGYVDLVVKVYKPGTVKMPDGKETNWADGGKMGLYLDSKKPGDWVDIMGPLGVNEYLGRGMFKLPGKTITVKHIGMMAGGTGLTPMLQVVQNALKDSGDKCNFYMIYANKTENDILCRDILDDLVKSSGGRFKLHYTLDFPPAGWKHKKGFITADMIKECLPPPSPDSLILMCGPPPMIEHACKKNLEAELSVQGGRFRIGAEALHYDKARMEKFQKQKARWKSIESYFWDAARHIAMSRYLEYSDPGVKLCEPIRIKERPPRLGLTWLTGPEDSFKEYLTKRYKGNSSVCCGGRFATGQVWPNAASTFTLTFGPGVWYFHSLLPIVRPGIILTSFIGISQSVLGAVILVTFFLASAMNPGIIPRNETIPKELEQQLDLRGVPRHRFLKISEITVKQKYCTTCNIFRPPRSKHCSFCDNCILRFDHHCTWLGNCVGLYNYRYFVVLIYASTFFLLQCLYVTGCYFGEKAEDKGGPDYGVLTVIEVLSEELCMVFFFIYCLFLMFAVLLLSVYHTVISLQNLTTNEHVKNYYREGQNPFDYGGYHNCKQIYCYPELVLPEGDDKVEAGYLPFGSYSDGQSFDEL</sequence>
<dbReference type="EMBL" id="CAUJNA010003305">
    <property type="protein sequence ID" value="CAJ1398575.1"/>
    <property type="molecule type" value="Genomic_DNA"/>
</dbReference>
<dbReference type="SUPFAM" id="SSF52343">
    <property type="entry name" value="Ferredoxin reductase-like, C-terminal NADP-linked domain"/>
    <property type="match status" value="1"/>
</dbReference>
<dbReference type="GO" id="GO:0016491">
    <property type="term" value="F:oxidoreductase activity"/>
    <property type="evidence" value="ECO:0007669"/>
    <property type="project" value="UniProtKB-KW"/>
</dbReference>
<feature type="transmembrane region" description="Helical" evidence="10">
    <location>
        <begin position="557"/>
        <end position="582"/>
    </location>
</feature>
<dbReference type="InterPro" id="IPR039261">
    <property type="entry name" value="FNR_nucleotide-bd"/>
</dbReference>
<dbReference type="GO" id="GO:0071949">
    <property type="term" value="F:FAD binding"/>
    <property type="evidence" value="ECO:0007669"/>
    <property type="project" value="TreeGrafter"/>
</dbReference>
<keyword evidence="10" id="KW-0012">Acyltransferase</keyword>
<gene>
    <name evidence="12" type="ORF">EVOR1521_LOCUS22334</name>
</gene>
<feature type="binding site" evidence="9">
    <location>
        <position position="109"/>
    </location>
    <ligand>
        <name>FAD</name>
        <dbReference type="ChEBI" id="CHEBI:57692"/>
    </ligand>
</feature>
<keyword evidence="8 10" id="KW-0472">Membrane</keyword>
<reference evidence="12" key="1">
    <citation type="submission" date="2023-08" db="EMBL/GenBank/DDBJ databases">
        <authorList>
            <person name="Chen Y."/>
            <person name="Shah S."/>
            <person name="Dougan E. K."/>
            <person name="Thang M."/>
            <person name="Chan C."/>
        </authorList>
    </citation>
    <scope>NUCLEOTIDE SEQUENCE</scope>
</reference>
<dbReference type="Pfam" id="PF01529">
    <property type="entry name" value="DHHC"/>
    <property type="match status" value="1"/>
</dbReference>
<feature type="binding site" evidence="9">
    <location>
        <position position="107"/>
    </location>
    <ligand>
        <name>FAD</name>
        <dbReference type="ChEBI" id="CHEBI:57692"/>
    </ligand>
</feature>